<protein>
    <recommendedName>
        <fullName evidence="4">Endosialidase-like protein</fullName>
    </recommendedName>
</protein>
<organism evidence="2 3">
    <name type="scientific">Flavobacterium branchiophilum</name>
    <dbReference type="NCBI Taxonomy" id="55197"/>
    <lineage>
        <taxon>Bacteria</taxon>
        <taxon>Pseudomonadati</taxon>
        <taxon>Bacteroidota</taxon>
        <taxon>Flavobacteriia</taxon>
        <taxon>Flavobacteriales</taxon>
        <taxon>Flavobacteriaceae</taxon>
        <taxon>Flavobacterium</taxon>
    </lineage>
</organism>
<dbReference type="SUPFAM" id="SSF51126">
    <property type="entry name" value="Pectin lyase-like"/>
    <property type="match status" value="1"/>
</dbReference>
<dbReference type="Proteomes" id="UP000320773">
    <property type="component" value="Unassembled WGS sequence"/>
</dbReference>
<evidence type="ECO:0008006" key="4">
    <source>
        <dbReference type="Google" id="ProtNLM"/>
    </source>
</evidence>
<evidence type="ECO:0000313" key="3">
    <source>
        <dbReference type="Proteomes" id="UP000320773"/>
    </source>
</evidence>
<comment type="caution">
    <text evidence="2">The sequence shown here is derived from an EMBL/GenBank/DDBJ whole genome shotgun (WGS) entry which is preliminary data.</text>
</comment>
<feature type="chain" id="PRO_5021831817" description="Endosialidase-like protein" evidence="1">
    <location>
        <begin position="24"/>
        <end position="630"/>
    </location>
</feature>
<evidence type="ECO:0000256" key="1">
    <source>
        <dbReference type="SAM" id="SignalP"/>
    </source>
</evidence>
<accession>A0A543G247</accession>
<reference evidence="2 3" key="1">
    <citation type="submission" date="2019-06" db="EMBL/GenBank/DDBJ databases">
        <title>Genomic Encyclopedia of Archaeal and Bacterial Type Strains, Phase II (KMG-II): from individual species to whole genera.</title>
        <authorList>
            <person name="Goeker M."/>
        </authorList>
    </citation>
    <scope>NUCLEOTIDE SEQUENCE [LARGE SCALE GENOMIC DNA]</scope>
    <source>
        <strain evidence="2 3">DSM 24789</strain>
    </source>
</reference>
<evidence type="ECO:0000313" key="2">
    <source>
        <dbReference type="EMBL" id="TQM40104.1"/>
    </source>
</evidence>
<sequence>MQTKIIKSFIFALSCLSLQQLEAQNYPVNKVVNGVTTNLNIPTNERYVIGVNANPISTTDLNPNVTAFGNSPLSWRADRVVKSEVFWMALRLEIEIQNAINLGYRNIFIQRGRYEINGPIVINADNITIEGESNLTIIKPENTGSDAFPATNSIFEISGKNNVVKNLSIDCSAYTPNNTGIVSAIELKSGAENNAFRDISIDNVGGAGANQTFQKGAIYLNNQTGFINNNLFDNIFMKLINKGIVLNSVASGDGIRHNTFSNIKMDRARENNIVFEGAGFKPFRNTFEDFSIQVFQFQTNIVKDISGDRNVFNRFKNADWKKTSSFNSGAKAINLTSGAWATTITNFEMANLKVHGGSTGASGSTMDDIDDQGKLTQLLYNERAGVMYSQLGFDGFYSDPVNQSGNNKSLTHLKGGLILSAQLGGQNNAHINTAAATKVLTCSDNEGRATWANITGTGGIIWDYKAISNIKMQGHAIINSPTSDLPTSPGIRLDDLGNVRIGTAAPFTTNPAKLQVDGRTIIGTASQEMNDYDAAYKLIVNGKVRVRNEVYVKEAGLTWPDYVFANDYKLMPLQQVAQHIQEKGHLPNMPSATEVEKDGIAVGDIIKRQQEKIEELTLYLIEKHRITYSI</sequence>
<dbReference type="RefSeq" id="WP_089079985.1">
    <property type="nucleotide sequence ID" value="NZ_VFPJ01000001.1"/>
</dbReference>
<name>A0A543G247_9FLAO</name>
<dbReference type="InterPro" id="IPR011050">
    <property type="entry name" value="Pectin_lyase_fold/virulence"/>
</dbReference>
<gene>
    <name evidence="2" type="ORF">BC670_0969</name>
</gene>
<dbReference type="EMBL" id="VFPJ01000001">
    <property type="protein sequence ID" value="TQM40104.1"/>
    <property type="molecule type" value="Genomic_DNA"/>
</dbReference>
<feature type="signal peptide" evidence="1">
    <location>
        <begin position="1"/>
        <end position="23"/>
    </location>
</feature>
<keyword evidence="1" id="KW-0732">Signal</keyword>
<proteinExistence type="predicted"/>
<dbReference type="AlphaFoldDB" id="A0A543G247"/>